<dbReference type="OrthoDB" id="30289at2759"/>
<dbReference type="InterPro" id="IPR001251">
    <property type="entry name" value="CRAL-TRIO_dom"/>
</dbReference>
<dbReference type="Gene3D" id="3.40.525.10">
    <property type="entry name" value="CRAL-TRIO lipid binding domain"/>
    <property type="match status" value="1"/>
</dbReference>
<dbReference type="Gene3D" id="1.10.8.20">
    <property type="entry name" value="N-terminal domain of phosphatidylinositol transfer protein sec14p"/>
    <property type="match status" value="1"/>
</dbReference>
<accession>A0A8H5EWG5</accession>
<dbReference type="InterPro" id="IPR051026">
    <property type="entry name" value="PI/PC_transfer"/>
</dbReference>
<dbReference type="SMART" id="SM01100">
    <property type="entry name" value="CRAL_TRIO_N"/>
    <property type="match status" value="1"/>
</dbReference>
<keyword evidence="3" id="KW-1185">Reference proteome</keyword>
<name>A0A8H5EWG5_9AGAR</name>
<evidence type="ECO:0000313" key="3">
    <source>
        <dbReference type="Proteomes" id="UP000567179"/>
    </source>
</evidence>
<dbReference type="AlphaFoldDB" id="A0A8H5EWG5"/>
<dbReference type="SUPFAM" id="SSF52087">
    <property type="entry name" value="CRAL/TRIO domain"/>
    <property type="match status" value="1"/>
</dbReference>
<reference evidence="2 3" key="1">
    <citation type="journal article" date="2020" name="ISME J.">
        <title>Uncovering the hidden diversity of litter-decomposition mechanisms in mushroom-forming fungi.</title>
        <authorList>
            <person name="Floudas D."/>
            <person name="Bentzer J."/>
            <person name="Ahren D."/>
            <person name="Johansson T."/>
            <person name="Persson P."/>
            <person name="Tunlid A."/>
        </authorList>
    </citation>
    <scope>NUCLEOTIDE SEQUENCE [LARGE SCALE GENOMIC DNA]</scope>
    <source>
        <strain evidence="2 3">CBS 101986</strain>
    </source>
</reference>
<dbReference type="EMBL" id="JAACJJ010000043">
    <property type="protein sequence ID" value="KAF5314864.1"/>
    <property type="molecule type" value="Genomic_DNA"/>
</dbReference>
<dbReference type="Pfam" id="PF03765">
    <property type="entry name" value="CRAL_TRIO_N"/>
    <property type="match status" value="1"/>
</dbReference>
<evidence type="ECO:0000313" key="2">
    <source>
        <dbReference type="EMBL" id="KAF5314864.1"/>
    </source>
</evidence>
<dbReference type="Pfam" id="PF00650">
    <property type="entry name" value="CRAL_TRIO"/>
    <property type="match status" value="1"/>
</dbReference>
<proteinExistence type="predicted"/>
<organism evidence="2 3">
    <name type="scientific">Psilocybe cf. subviscida</name>
    <dbReference type="NCBI Taxonomy" id="2480587"/>
    <lineage>
        <taxon>Eukaryota</taxon>
        <taxon>Fungi</taxon>
        <taxon>Dikarya</taxon>
        <taxon>Basidiomycota</taxon>
        <taxon>Agaricomycotina</taxon>
        <taxon>Agaricomycetes</taxon>
        <taxon>Agaricomycetidae</taxon>
        <taxon>Agaricales</taxon>
        <taxon>Agaricineae</taxon>
        <taxon>Strophariaceae</taxon>
        <taxon>Psilocybe</taxon>
    </lineage>
</organism>
<protein>
    <recommendedName>
        <fullName evidence="1">CRAL-TRIO domain-containing protein</fullName>
    </recommendedName>
</protein>
<dbReference type="InterPro" id="IPR011074">
    <property type="entry name" value="CRAL/TRIO_N_dom"/>
</dbReference>
<dbReference type="SMART" id="SM00516">
    <property type="entry name" value="SEC14"/>
    <property type="match status" value="1"/>
</dbReference>
<dbReference type="PROSITE" id="PS50191">
    <property type="entry name" value="CRAL_TRIO"/>
    <property type="match status" value="1"/>
</dbReference>
<dbReference type="Proteomes" id="UP000567179">
    <property type="component" value="Unassembled WGS sequence"/>
</dbReference>
<dbReference type="CDD" id="cd00170">
    <property type="entry name" value="SEC14"/>
    <property type="match status" value="1"/>
</dbReference>
<gene>
    <name evidence="2" type="ORF">D9619_007400</name>
</gene>
<dbReference type="PANTHER" id="PTHR45657">
    <property type="entry name" value="CRAL-TRIO DOMAIN-CONTAINING PROTEIN YKL091C-RELATED"/>
    <property type="match status" value="1"/>
</dbReference>
<feature type="domain" description="CRAL-TRIO" evidence="1">
    <location>
        <begin position="107"/>
        <end position="286"/>
    </location>
</feature>
<dbReference type="InterPro" id="IPR036865">
    <property type="entry name" value="CRAL-TRIO_dom_sf"/>
</dbReference>
<evidence type="ECO:0000259" key="1">
    <source>
        <dbReference type="PROSITE" id="PS50191"/>
    </source>
</evidence>
<dbReference type="PANTHER" id="PTHR45657:SF3">
    <property type="entry name" value="TRANSPORTER, PUTATIVE (AFU_ORTHOLOGUE AFUA_5G09260)-RELATED"/>
    <property type="match status" value="1"/>
</dbReference>
<dbReference type="InterPro" id="IPR036273">
    <property type="entry name" value="CRAL/TRIO_N_dom_sf"/>
</dbReference>
<dbReference type="SUPFAM" id="SSF46938">
    <property type="entry name" value="CRAL/TRIO N-terminal domain"/>
    <property type="match status" value="1"/>
</dbReference>
<comment type="caution">
    <text evidence="2">The sequence shown here is derived from an EMBL/GenBank/DDBJ whole genome shotgun (WGS) entry which is preliminary data.</text>
</comment>
<sequence>MAPNDATIKVAEGHHLRGHLGNLTMEQEQALVAFKEELANNNLYTPATSSDADDVDTAASHDDATLLRFLRARSFDIAGAHRQFSDAEKWRQKYGVDELYTSARPEDMKDAQRFYPRWTGRRDKLGIPVFVYRLASLDSTVQRDLDAIPADDRYKRIIALYEYMCRFIFPLCSHLPHSTTPTPISSTLTIIDLESVAFGSMWRLRSHLQEASKLSTANYPETLHTIVIVNSPSFFPTIWNWIKGWFDEGTRQKIHVLGKDPGSTLQSLVDPEHIPVAYGGLLEWKFEDDPQLDDCAKKLVGEQIPPGPIIFTGGTVVKLQGS</sequence>